<keyword evidence="3" id="KW-1185">Reference proteome</keyword>
<dbReference type="EMBL" id="KN825255">
    <property type="protein sequence ID" value="KIK92668.1"/>
    <property type="molecule type" value="Genomic_DNA"/>
</dbReference>
<reference evidence="3" key="2">
    <citation type="submission" date="2015-01" db="EMBL/GenBank/DDBJ databases">
        <title>Evolutionary Origins and Diversification of the Mycorrhizal Mutualists.</title>
        <authorList>
            <consortium name="DOE Joint Genome Institute"/>
            <consortium name="Mycorrhizal Genomics Consortium"/>
            <person name="Kohler A."/>
            <person name="Kuo A."/>
            <person name="Nagy L.G."/>
            <person name="Floudas D."/>
            <person name="Copeland A."/>
            <person name="Barry K.W."/>
            <person name="Cichocki N."/>
            <person name="Veneault-Fourrey C."/>
            <person name="LaButti K."/>
            <person name="Lindquist E.A."/>
            <person name="Lipzen A."/>
            <person name="Lundell T."/>
            <person name="Morin E."/>
            <person name="Murat C."/>
            <person name="Riley R."/>
            <person name="Ohm R."/>
            <person name="Sun H."/>
            <person name="Tunlid A."/>
            <person name="Henrissat B."/>
            <person name="Grigoriev I.V."/>
            <person name="Hibbett D.S."/>
            <person name="Martin F."/>
        </authorList>
    </citation>
    <scope>NUCLEOTIDE SEQUENCE [LARGE SCALE GENOMIC DNA]</scope>
    <source>
        <strain evidence="3">Ve08.2h10</strain>
    </source>
</reference>
<dbReference type="OrthoDB" id="8069008at2759"/>
<reference evidence="2 3" key="1">
    <citation type="submission" date="2014-04" db="EMBL/GenBank/DDBJ databases">
        <authorList>
            <consortium name="DOE Joint Genome Institute"/>
            <person name="Kuo A."/>
            <person name="Kohler A."/>
            <person name="Jargeat P."/>
            <person name="Nagy L.G."/>
            <person name="Floudas D."/>
            <person name="Copeland A."/>
            <person name="Barry K.W."/>
            <person name="Cichocki N."/>
            <person name="Veneault-Fourrey C."/>
            <person name="LaButti K."/>
            <person name="Lindquist E.A."/>
            <person name="Lipzen A."/>
            <person name="Lundell T."/>
            <person name="Morin E."/>
            <person name="Murat C."/>
            <person name="Sun H."/>
            <person name="Tunlid A."/>
            <person name="Henrissat B."/>
            <person name="Grigoriev I.V."/>
            <person name="Hibbett D.S."/>
            <person name="Martin F."/>
            <person name="Nordberg H.P."/>
            <person name="Cantor M.N."/>
            <person name="Hua S.X."/>
        </authorList>
    </citation>
    <scope>NUCLEOTIDE SEQUENCE [LARGE SCALE GENOMIC DNA]</scope>
    <source>
        <strain evidence="2 3">Ve08.2h10</strain>
    </source>
</reference>
<dbReference type="Proteomes" id="UP000054538">
    <property type="component" value="Unassembled WGS sequence"/>
</dbReference>
<sequence>IAGVQRSNQQRQQADQNRDYQYTVNKDAARMTQHHGGQHPEPAVETPEPSRGSSGIPRSIYSSTIKEELLNLNSNHVYETVPIPEGVTPITSKPVFCIKRNHTGNVKRYKAHIVA</sequence>
<feature type="compositionally biased region" description="Low complexity" evidence="1">
    <location>
        <begin position="1"/>
        <end position="22"/>
    </location>
</feature>
<gene>
    <name evidence="2" type="ORF">PAXRUDRAFT_46330</name>
</gene>
<organism evidence="2 3">
    <name type="scientific">Paxillus rubicundulus Ve08.2h10</name>
    <dbReference type="NCBI Taxonomy" id="930991"/>
    <lineage>
        <taxon>Eukaryota</taxon>
        <taxon>Fungi</taxon>
        <taxon>Dikarya</taxon>
        <taxon>Basidiomycota</taxon>
        <taxon>Agaricomycotina</taxon>
        <taxon>Agaricomycetes</taxon>
        <taxon>Agaricomycetidae</taxon>
        <taxon>Boletales</taxon>
        <taxon>Paxilineae</taxon>
        <taxon>Paxillaceae</taxon>
        <taxon>Paxillus</taxon>
    </lineage>
</organism>
<name>A0A0D0DM80_9AGAM</name>
<dbReference type="HOGENOM" id="CLU_2139442_0_0_1"/>
<dbReference type="InParanoid" id="A0A0D0DM80"/>
<evidence type="ECO:0000313" key="2">
    <source>
        <dbReference type="EMBL" id="KIK92668.1"/>
    </source>
</evidence>
<feature type="non-terminal residue" evidence="2">
    <location>
        <position position="115"/>
    </location>
</feature>
<dbReference type="STRING" id="930991.A0A0D0DM80"/>
<proteinExistence type="predicted"/>
<accession>A0A0D0DM80</accession>
<protein>
    <submittedName>
        <fullName evidence="2">Uncharacterized protein</fullName>
    </submittedName>
</protein>
<evidence type="ECO:0000256" key="1">
    <source>
        <dbReference type="SAM" id="MobiDB-lite"/>
    </source>
</evidence>
<dbReference type="AlphaFoldDB" id="A0A0D0DM80"/>
<feature type="region of interest" description="Disordered" evidence="1">
    <location>
        <begin position="1"/>
        <end position="60"/>
    </location>
</feature>
<evidence type="ECO:0000313" key="3">
    <source>
        <dbReference type="Proteomes" id="UP000054538"/>
    </source>
</evidence>
<feature type="non-terminal residue" evidence="2">
    <location>
        <position position="1"/>
    </location>
</feature>